<organism evidence="1 2">
    <name type="scientific">Xylaria arbuscula</name>
    <dbReference type="NCBI Taxonomy" id="114810"/>
    <lineage>
        <taxon>Eukaryota</taxon>
        <taxon>Fungi</taxon>
        <taxon>Dikarya</taxon>
        <taxon>Ascomycota</taxon>
        <taxon>Pezizomycotina</taxon>
        <taxon>Sordariomycetes</taxon>
        <taxon>Xylariomycetidae</taxon>
        <taxon>Xylariales</taxon>
        <taxon>Xylariaceae</taxon>
        <taxon>Xylaria</taxon>
    </lineage>
</organism>
<reference evidence="1" key="1">
    <citation type="submission" date="2022-07" db="EMBL/GenBank/DDBJ databases">
        <title>Genome Sequence of Xylaria arbuscula.</title>
        <authorList>
            <person name="Buettner E."/>
        </authorList>
    </citation>
    <scope>NUCLEOTIDE SEQUENCE</scope>
    <source>
        <strain evidence="1">VT107</strain>
    </source>
</reference>
<evidence type="ECO:0000313" key="1">
    <source>
        <dbReference type="EMBL" id="KAJ3551065.1"/>
    </source>
</evidence>
<accession>A0A9W8TFR9</accession>
<comment type="caution">
    <text evidence="1">The sequence shown here is derived from an EMBL/GenBank/DDBJ whole genome shotgun (WGS) entry which is preliminary data.</text>
</comment>
<dbReference type="VEuPathDB" id="FungiDB:F4678DRAFT_482080"/>
<name>A0A9W8TFR9_9PEZI</name>
<dbReference type="AlphaFoldDB" id="A0A9W8TFR9"/>
<keyword evidence="2" id="KW-1185">Reference proteome</keyword>
<evidence type="ECO:0000313" key="2">
    <source>
        <dbReference type="Proteomes" id="UP001148614"/>
    </source>
</evidence>
<dbReference type="Proteomes" id="UP001148614">
    <property type="component" value="Unassembled WGS sequence"/>
</dbReference>
<dbReference type="PANTHER" id="PTHR40788">
    <property type="entry name" value="CLR5 DOMAIN-CONTAINING PROTEIN-RELATED"/>
    <property type="match status" value="1"/>
</dbReference>
<sequence length="559" mass="64106">MEEPEITVSHGQASIRQTQGFSYELPAGFPIPKYVGPSEVLSQAKPMAQTIFKNWNLLRTIVERHESTIQRRWIKKSRPKRQHLLLATWPNMSGQHRSDVAAWKKKKTGISVYEACMWPAINLEDLSSMEPLLLLLNSRGRNPPDVFAMADIEATRFGVTSRTLEMPLFLNEYSMAFTGRRSPETYGELISWDDEPDACYWTVKRSVVHPGEGLRILEIQSRLYQFLVDIVRAILHDMSLESLTDPTLPVQPEPPTISANSKTSALLATVKLESSYRLPARLDISRLKSFIESKLSEAEDHLWALREDPAYFTMNIQEWKEHRQEELTDLDGYPHPIHQSGSEDFWNRVIGNTTLTALQQVEVWNILLQKAAHLAELQTRKYPADGLKFEEDLPPDYAMAFYKLYNHLVHFQKFPIDLLKTGWVASPPMRPYWRRRPPPDATSNKIAAIYLGNIKKGGPEAEMLWILQTLFDDEQTFLVGLSVLIDEFERLMKNPAASGLVSAWVADKISHLSVLSECLRQLELFQPWAATFEMAMAEHEDEIEGDYNATSWNPDRRTV</sequence>
<protein>
    <submittedName>
        <fullName evidence="1">Uncharacterized protein</fullName>
    </submittedName>
</protein>
<gene>
    <name evidence="1" type="ORF">NPX13_g11436</name>
</gene>
<dbReference type="PANTHER" id="PTHR40788:SF2">
    <property type="entry name" value="CLR5 DOMAIN-CONTAINING PROTEIN"/>
    <property type="match status" value="1"/>
</dbReference>
<proteinExistence type="predicted"/>
<dbReference type="EMBL" id="JANPWZ010003828">
    <property type="protein sequence ID" value="KAJ3551065.1"/>
    <property type="molecule type" value="Genomic_DNA"/>
</dbReference>